<sequence length="79" mass="9508">SQPKKQSSLNSRRHSISTPVKIIHRKRQRKQKMMMQKKLRWKNRILVFSKFISPTARNFLENRFSILNQSSSSFDNFDL</sequence>
<keyword evidence="2" id="KW-1185">Reference proteome</keyword>
<name>A0A9P9YQ53_9MUSC</name>
<reference evidence="1" key="1">
    <citation type="journal article" date="2023" name="Genome Biol. Evol.">
        <title>Long-read-based Genome Assembly of Drosophila gunungcola Reveals Fewer Chemosensory Genes in Flower-breeding Species.</title>
        <authorList>
            <person name="Negi A."/>
            <person name="Liao B.Y."/>
            <person name="Yeh S.D."/>
        </authorList>
    </citation>
    <scope>NUCLEOTIDE SEQUENCE</scope>
    <source>
        <strain evidence="1">Sukarami</strain>
    </source>
</reference>
<feature type="non-terminal residue" evidence="1">
    <location>
        <position position="79"/>
    </location>
</feature>
<comment type="caution">
    <text evidence="1">The sequence shown here is derived from an EMBL/GenBank/DDBJ whole genome shotgun (WGS) entry which is preliminary data.</text>
</comment>
<organism evidence="1 2">
    <name type="scientific">Drosophila gunungcola</name>
    <name type="common">fruit fly</name>
    <dbReference type="NCBI Taxonomy" id="103775"/>
    <lineage>
        <taxon>Eukaryota</taxon>
        <taxon>Metazoa</taxon>
        <taxon>Ecdysozoa</taxon>
        <taxon>Arthropoda</taxon>
        <taxon>Hexapoda</taxon>
        <taxon>Insecta</taxon>
        <taxon>Pterygota</taxon>
        <taxon>Neoptera</taxon>
        <taxon>Endopterygota</taxon>
        <taxon>Diptera</taxon>
        <taxon>Brachycera</taxon>
        <taxon>Muscomorpha</taxon>
        <taxon>Ephydroidea</taxon>
        <taxon>Drosophilidae</taxon>
        <taxon>Drosophila</taxon>
        <taxon>Sophophora</taxon>
    </lineage>
</organism>
<dbReference type="AlphaFoldDB" id="A0A9P9YQ53"/>
<protein>
    <submittedName>
        <fullName evidence="1">Uncharacterized protein</fullName>
    </submittedName>
</protein>
<proteinExistence type="predicted"/>
<accession>A0A9P9YQ53</accession>
<dbReference type="EMBL" id="JAMKOV010000003">
    <property type="protein sequence ID" value="KAI8041125.1"/>
    <property type="molecule type" value="Genomic_DNA"/>
</dbReference>
<evidence type="ECO:0000313" key="2">
    <source>
        <dbReference type="Proteomes" id="UP001059596"/>
    </source>
</evidence>
<gene>
    <name evidence="1" type="ORF">M5D96_005377</name>
</gene>
<evidence type="ECO:0000313" key="1">
    <source>
        <dbReference type="EMBL" id="KAI8041125.1"/>
    </source>
</evidence>
<dbReference type="Proteomes" id="UP001059596">
    <property type="component" value="Unassembled WGS sequence"/>
</dbReference>